<reference evidence="2 3" key="1">
    <citation type="journal article" date="2017" name="Int. J. Parasitol.">
        <title>The genome of the protozoan parasite Cystoisospora suis and a reverse vaccinology approach to identify vaccine candidates.</title>
        <authorList>
            <person name="Palmieri N."/>
            <person name="Shrestha A."/>
            <person name="Ruttkowski B."/>
            <person name="Beck T."/>
            <person name="Vogl C."/>
            <person name="Tomley F."/>
            <person name="Blake D.P."/>
            <person name="Joachim A."/>
        </authorList>
    </citation>
    <scope>NUCLEOTIDE SEQUENCE [LARGE SCALE GENOMIC DNA]</scope>
    <source>
        <strain evidence="2 3">Wien I</strain>
    </source>
</reference>
<keyword evidence="1" id="KW-1133">Transmembrane helix</keyword>
<keyword evidence="1" id="KW-0812">Transmembrane</keyword>
<gene>
    <name evidence="2" type="ORF">CSUI_007611</name>
</gene>
<dbReference type="VEuPathDB" id="ToxoDB:CSUI_007611"/>
<accession>A0A2C6KM21</accession>
<protein>
    <recommendedName>
        <fullName evidence="4">Transmembrane protein</fullName>
    </recommendedName>
</protein>
<feature type="transmembrane region" description="Helical" evidence="1">
    <location>
        <begin position="20"/>
        <end position="49"/>
    </location>
</feature>
<keyword evidence="3" id="KW-1185">Reference proteome</keyword>
<dbReference type="RefSeq" id="XP_067920273.1">
    <property type="nucleotide sequence ID" value="XM_068067756.1"/>
</dbReference>
<evidence type="ECO:0008006" key="4">
    <source>
        <dbReference type="Google" id="ProtNLM"/>
    </source>
</evidence>
<keyword evidence="1" id="KW-0472">Membrane</keyword>
<name>A0A2C6KM21_9APIC</name>
<dbReference type="Proteomes" id="UP000221165">
    <property type="component" value="Unassembled WGS sequence"/>
</dbReference>
<evidence type="ECO:0000313" key="3">
    <source>
        <dbReference type="Proteomes" id="UP000221165"/>
    </source>
</evidence>
<evidence type="ECO:0000256" key="1">
    <source>
        <dbReference type="SAM" id="Phobius"/>
    </source>
</evidence>
<dbReference type="EMBL" id="MIGC01004062">
    <property type="protein sequence ID" value="PHJ18567.1"/>
    <property type="molecule type" value="Genomic_DNA"/>
</dbReference>
<proteinExistence type="predicted"/>
<sequence length="69" mass="7412">MIYLISSYLFGITSLSSDTLLSLFLLSLAVLSSFFFSFSSFLSSLSLFVDDMSASSRFACRGGEVIAGS</sequence>
<organism evidence="2 3">
    <name type="scientific">Cystoisospora suis</name>
    <dbReference type="NCBI Taxonomy" id="483139"/>
    <lineage>
        <taxon>Eukaryota</taxon>
        <taxon>Sar</taxon>
        <taxon>Alveolata</taxon>
        <taxon>Apicomplexa</taxon>
        <taxon>Conoidasida</taxon>
        <taxon>Coccidia</taxon>
        <taxon>Eucoccidiorida</taxon>
        <taxon>Eimeriorina</taxon>
        <taxon>Sarcocystidae</taxon>
        <taxon>Cystoisospora</taxon>
    </lineage>
</organism>
<evidence type="ECO:0000313" key="2">
    <source>
        <dbReference type="EMBL" id="PHJ18567.1"/>
    </source>
</evidence>
<dbReference type="AlphaFoldDB" id="A0A2C6KM21"/>
<comment type="caution">
    <text evidence="2">The sequence shown here is derived from an EMBL/GenBank/DDBJ whole genome shotgun (WGS) entry which is preliminary data.</text>
</comment>
<dbReference type="GeneID" id="94430967"/>